<evidence type="ECO:0000313" key="1">
    <source>
        <dbReference type="EMBL" id="KAJ3649720.1"/>
    </source>
</evidence>
<name>A0AA38I623_9CUCU</name>
<dbReference type="EMBL" id="JALNTZ010000006">
    <property type="protein sequence ID" value="KAJ3649720.1"/>
    <property type="molecule type" value="Genomic_DNA"/>
</dbReference>
<dbReference type="Proteomes" id="UP001168821">
    <property type="component" value="Unassembled WGS sequence"/>
</dbReference>
<accession>A0AA38I623</accession>
<organism evidence="1 2">
    <name type="scientific">Zophobas morio</name>
    <dbReference type="NCBI Taxonomy" id="2755281"/>
    <lineage>
        <taxon>Eukaryota</taxon>
        <taxon>Metazoa</taxon>
        <taxon>Ecdysozoa</taxon>
        <taxon>Arthropoda</taxon>
        <taxon>Hexapoda</taxon>
        <taxon>Insecta</taxon>
        <taxon>Pterygota</taxon>
        <taxon>Neoptera</taxon>
        <taxon>Endopterygota</taxon>
        <taxon>Coleoptera</taxon>
        <taxon>Polyphaga</taxon>
        <taxon>Cucujiformia</taxon>
        <taxon>Tenebrionidae</taxon>
        <taxon>Zophobas</taxon>
    </lineage>
</organism>
<gene>
    <name evidence="1" type="ORF">Zmor_021445</name>
</gene>
<dbReference type="AlphaFoldDB" id="A0AA38I623"/>
<sequence>MWTTALDPLNSAKSEKELNVCCTAVDDTTWSVMSNQISFRHVPKPSALWVARDIVLNGTMSFYCQSLVAGTTQENAVRIKFFRRHVARM</sequence>
<evidence type="ECO:0000313" key="2">
    <source>
        <dbReference type="Proteomes" id="UP001168821"/>
    </source>
</evidence>
<proteinExistence type="predicted"/>
<comment type="caution">
    <text evidence="1">The sequence shown here is derived from an EMBL/GenBank/DDBJ whole genome shotgun (WGS) entry which is preliminary data.</text>
</comment>
<reference evidence="1" key="1">
    <citation type="journal article" date="2023" name="G3 (Bethesda)">
        <title>Whole genome assemblies of Zophobas morio and Tenebrio molitor.</title>
        <authorList>
            <person name="Kaur S."/>
            <person name="Stinson S.A."/>
            <person name="diCenzo G.C."/>
        </authorList>
    </citation>
    <scope>NUCLEOTIDE SEQUENCE</scope>
    <source>
        <strain evidence="1">QUZm001</strain>
    </source>
</reference>
<protein>
    <submittedName>
        <fullName evidence="1">Uncharacterized protein</fullName>
    </submittedName>
</protein>
<keyword evidence="2" id="KW-1185">Reference proteome</keyword>